<dbReference type="InterPro" id="IPR037171">
    <property type="entry name" value="NagB/RpiA_transferase-like"/>
</dbReference>
<dbReference type="InterPro" id="IPR042529">
    <property type="entry name" value="IF_2B-like_C"/>
</dbReference>
<protein>
    <submittedName>
        <fullName evidence="1">Uncharacterized protein</fullName>
    </submittedName>
</protein>
<sequence>MKRIDFYYQNYNQSRNQIRYHGSLFFQEFMMEKENLDYDDSEMINILLFGYSELVIKALCGFRDLLIGQQVNNDTNMLNRYRKGFYNTVLEENASQKIRLFICEGQPKTQIGRMENLLYHDGFQYANSLLERNFKNVILIPDAVVGNIIQNNHIHFIMVGANGFTNEFFKHSSGHSSVVNLAREYRSRNKSAFPKVVLVTSVDKWSACAPLEEEQKDGMNDSIQIEGYTFWRGLQSTKIREHIWFIRDEEISKKLQDQDFMLYNPREDIIPIEFLDHIILDTGFHKIFSANKDELDRNKLNFNSKKKLKGLFS</sequence>
<dbReference type="AlphaFoldDB" id="A0A3G1KP89"/>
<keyword evidence="2" id="KW-1185">Reference proteome</keyword>
<dbReference type="Gene3D" id="3.40.50.10470">
    <property type="entry name" value="Translation initiation factor eif-2b, domain 2"/>
    <property type="match status" value="1"/>
</dbReference>
<dbReference type="SUPFAM" id="SSF100950">
    <property type="entry name" value="NagB/RpiA/CoA transferase-like"/>
    <property type="match status" value="1"/>
</dbReference>
<name>A0A3G1KP89_FORW1</name>
<dbReference type="EMBL" id="CP017634">
    <property type="protein sequence ID" value="ATW24291.1"/>
    <property type="molecule type" value="Genomic_DNA"/>
</dbReference>
<accession>A0A3G1KP89</accession>
<reference evidence="1 2" key="1">
    <citation type="submission" date="2016-10" db="EMBL/GenBank/DDBJ databases">
        <title>Complete Genome Sequence of Peptococcaceae strain DCMF.</title>
        <authorList>
            <person name="Edwards R.J."/>
            <person name="Holland S.I."/>
            <person name="Deshpande N.P."/>
            <person name="Wong Y.K."/>
            <person name="Ertan H."/>
            <person name="Manefield M."/>
            <person name="Russell T.L."/>
            <person name="Lee M.J."/>
        </authorList>
    </citation>
    <scope>NUCLEOTIDE SEQUENCE [LARGE SCALE GENOMIC DNA]</scope>
    <source>
        <strain evidence="1 2">DCMF</strain>
    </source>
</reference>
<gene>
    <name evidence="1" type="ORF">DCMF_05345</name>
</gene>
<proteinExistence type="predicted"/>
<evidence type="ECO:0000313" key="2">
    <source>
        <dbReference type="Proteomes" id="UP000323521"/>
    </source>
</evidence>
<dbReference type="KEGG" id="fwa:DCMF_05345"/>
<organism evidence="1 2">
    <name type="scientific">Formimonas warabiya</name>
    <dbReference type="NCBI Taxonomy" id="1761012"/>
    <lineage>
        <taxon>Bacteria</taxon>
        <taxon>Bacillati</taxon>
        <taxon>Bacillota</taxon>
        <taxon>Clostridia</taxon>
        <taxon>Eubacteriales</taxon>
        <taxon>Peptococcaceae</taxon>
        <taxon>Candidatus Formimonas</taxon>
    </lineage>
</organism>
<dbReference type="Proteomes" id="UP000323521">
    <property type="component" value="Chromosome"/>
</dbReference>
<evidence type="ECO:0000313" key="1">
    <source>
        <dbReference type="EMBL" id="ATW24291.1"/>
    </source>
</evidence>